<organism evidence="3 4">
    <name type="scientific">Ascobolus immersus RN42</name>
    <dbReference type="NCBI Taxonomy" id="1160509"/>
    <lineage>
        <taxon>Eukaryota</taxon>
        <taxon>Fungi</taxon>
        <taxon>Dikarya</taxon>
        <taxon>Ascomycota</taxon>
        <taxon>Pezizomycotina</taxon>
        <taxon>Pezizomycetes</taxon>
        <taxon>Pezizales</taxon>
        <taxon>Ascobolaceae</taxon>
        <taxon>Ascobolus</taxon>
    </lineage>
</organism>
<evidence type="ECO:0000256" key="1">
    <source>
        <dbReference type="SAM" id="MobiDB-lite"/>
    </source>
</evidence>
<feature type="compositionally biased region" description="Polar residues" evidence="1">
    <location>
        <begin position="1"/>
        <end position="16"/>
    </location>
</feature>
<protein>
    <recommendedName>
        <fullName evidence="2">DUF7918 domain-containing protein</fullName>
    </recommendedName>
</protein>
<accession>A0A3N4I6C1</accession>
<feature type="region of interest" description="Disordered" evidence="1">
    <location>
        <begin position="1"/>
        <end position="38"/>
    </location>
</feature>
<name>A0A3N4I6C1_ASCIM</name>
<evidence type="ECO:0000313" key="3">
    <source>
        <dbReference type="EMBL" id="RPA80986.1"/>
    </source>
</evidence>
<feature type="non-terminal residue" evidence="3">
    <location>
        <position position="146"/>
    </location>
</feature>
<evidence type="ECO:0000259" key="2">
    <source>
        <dbReference type="Pfam" id="PF25534"/>
    </source>
</evidence>
<feature type="compositionally biased region" description="Polar residues" evidence="1">
    <location>
        <begin position="27"/>
        <end position="38"/>
    </location>
</feature>
<dbReference type="InterPro" id="IPR057678">
    <property type="entry name" value="DUF7918"/>
</dbReference>
<dbReference type="Pfam" id="PF25534">
    <property type="entry name" value="DUF7918"/>
    <property type="match status" value="1"/>
</dbReference>
<gene>
    <name evidence="3" type="ORF">BJ508DRAFT_326835</name>
</gene>
<feature type="domain" description="DUF7918" evidence="2">
    <location>
        <begin position="6"/>
        <end position="139"/>
    </location>
</feature>
<dbReference type="Proteomes" id="UP000275078">
    <property type="component" value="Unassembled WGS sequence"/>
</dbReference>
<reference evidence="3 4" key="1">
    <citation type="journal article" date="2018" name="Nat. Ecol. Evol.">
        <title>Pezizomycetes genomes reveal the molecular basis of ectomycorrhizal truffle lifestyle.</title>
        <authorList>
            <person name="Murat C."/>
            <person name="Payen T."/>
            <person name="Noel B."/>
            <person name="Kuo A."/>
            <person name="Morin E."/>
            <person name="Chen J."/>
            <person name="Kohler A."/>
            <person name="Krizsan K."/>
            <person name="Balestrini R."/>
            <person name="Da Silva C."/>
            <person name="Montanini B."/>
            <person name="Hainaut M."/>
            <person name="Levati E."/>
            <person name="Barry K.W."/>
            <person name="Belfiori B."/>
            <person name="Cichocki N."/>
            <person name="Clum A."/>
            <person name="Dockter R.B."/>
            <person name="Fauchery L."/>
            <person name="Guy J."/>
            <person name="Iotti M."/>
            <person name="Le Tacon F."/>
            <person name="Lindquist E.A."/>
            <person name="Lipzen A."/>
            <person name="Malagnac F."/>
            <person name="Mello A."/>
            <person name="Molinier V."/>
            <person name="Miyauchi S."/>
            <person name="Poulain J."/>
            <person name="Riccioni C."/>
            <person name="Rubini A."/>
            <person name="Sitrit Y."/>
            <person name="Splivallo R."/>
            <person name="Traeger S."/>
            <person name="Wang M."/>
            <person name="Zifcakova L."/>
            <person name="Wipf D."/>
            <person name="Zambonelli A."/>
            <person name="Paolocci F."/>
            <person name="Nowrousian M."/>
            <person name="Ottonello S."/>
            <person name="Baldrian P."/>
            <person name="Spatafora J.W."/>
            <person name="Henrissat B."/>
            <person name="Nagy L.G."/>
            <person name="Aury J.M."/>
            <person name="Wincker P."/>
            <person name="Grigoriev I.V."/>
            <person name="Bonfante P."/>
            <person name="Martin F.M."/>
        </authorList>
    </citation>
    <scope>NUCLEOTIDE SEQUENCE [LARGE SCALE GENOMIC DNA]</scope>
    <source>
        <strain evidence="3 4">RN42</strain>
    </source>
</reference>
<proteinExistence type="predicted"/>
<evidence type="ECO:0000313" key="4">
    <source>
        <dbReference type="Proteomes" id="UP000275078"/>
    </source>
</evidence>
<keyword evidence="4" id="KW-1185">Reference proteome</keyword>
<dbReference type="AlphaFoldDB" id="A0A3N4I6C1"/>
<dbReference type="EMBL" id="ML119683">
    <property type="protein sequence ID" value="RPA80986.1"/>
    <property type="molecule type" value="Genomic_DNA"/>
</dbReference>
<sequence>MVQSDGLSFTIETDTTPLHEYDYNPENPEQSSNLTPTETRLSRTTYVELPPHHSSRPQTFRVRIRALEPINYDAEPGYHFVLSVDGVKSRFCKLMARDEDPGTVVYTGIYVDDEDGNGISERELCFQQIQVVDDELAGETSAEVGR</sequence>